<keyword evidence="1" id="KW-1133">Transmembrane helix</keyword>
<proteinExistence type="predicted"/>
<dbReference type="InterPro" id="IPR013320">
    <property type="entry name" value="ConA-like_dom_sf"/>
</dbReference>
<evidence type="ECO:0000313" key="2">
    <source>
        <dbReference type="EMBL" id="VAX37726.1"/>
    </source>
</evidence>
<organism evidence="2">
    <name type="scientific">hydrothermal vent metagenome</name>
    <dbReference type="NCBI Taxonomy" id="652676"/>
    <lineage>
        <taxon>unclassified sequences</taxon>
        <taxon>metagenomes</taxon>
        <taxon>ecological metagenomes</taxon>
    </lineage>
</organism>
<dbReference type="SUPFAM" id="SSF49899">
    <property type="entry name" value="Concanavalin A-like lectins/glucanases"/>
    <property type="match status" value="1"/>
</dbReference>
<evidence type="ECO:0000256" key="1">
    <source>
        <dbReference type="SAM" id="Phobius"/>
    </source>
</evidence>
<sequence length="382" mass="40788">MIRPPSSRRGSVYVLVIISMAIAGAVVLSSLELSSGRNTEAALVTNSVQARHYAHSAIEHGFAILTSEPTWRWTRGDGGWGTDIATDRGTFDLRATGVGGDALSQDAWLPATLTGIGRVGRSRSMFAVQVGLQGEGVPDIGDVVFSNTGLAIWPFEGVSSAAKHEQVRGNLANIVDGSTPFRAGAVPGLGASTAPWFSDGSYATMALGAGYENIRTVSFWLWADNTTTAQGVLNRDALGFSKGSWACFLASDRLSVYVESAGGTSSMSVLITPRQWHHVVFTFEESEIVLYLDGVEVDNSPSPSLNFWNAAANIEDLYVGVSHSFSLPGSASVSFPFTGSICHVVLMGEPLDDDDVEDLYDGYPVPAEYKVLVDTWSRISDY</sequence>
<dbReference type="AlphaFoldDB" id="A0A3B1D4E2"/>
<dbReference type="Pfam" id="PF13385">
    <property type="entry name" value="Laminin_G_3"/>
    <property type="match status" value="1"/>
</dbReference>
<dbReference type="EMBL" id="UOGK01000115">
    <property type="protein sequence ID" value="VAX37726.1"/>
    <property type="molecule type" value="Genomic_DNA"/>
</dbReference>
<keyword evidence="1" id="KW-0472">Membrane</keyword>
<protein>
    <recommendedName>
        <fullName evidence="3">LamG-like jellyroll fold domain-containing protein</fullName>
    </recommendedName>
</protein>
<gene>
    <name evidence="2" type="ORF">MNBD_PLANCTO03-1752</name>
</gene>
<keyword evidence="1" id="KW-0812">Transmembrane</keyword>
<accession>A0A3B1D4E2</accession>
<dbReference type="Gene3D" id="2.60.120.200">
    <property type="match status" value="1"/>
</dbReference>
<evidence type="ECO:0008006" key="3">
    <source>
        <dbReference type="Google" id="ProtNLM"/>
    </source>
</evidence>
<reference evidence="2" key="1">
    <citation type="submission" date="2018-06" db="EMBL/GenBank/DDBJ databases">
        <authorList>
            <person name="Zhirakovskaya E."/>
        </authorList>
    </citation>
    <scope>NUCLEOTIDE SEQUENCE</scope>
</reference>
<name>A0A3B1D4E2_9ZZZZ</name>
<feature type="transmembrane region" description="Helical" evidence="1">
    <location>
        <begin position="12"/>
        <end position="31"/>
    </location>
</feature>